<dbReference type="InterPro" id="IPR000529">
    <property type="entry name" value="Ribosomal_bS6"/>
</dbReference>
<organism evidence="7">
    <name type="scientific">Hydrogenobacter sp</name>
    <dbReference type="NCBI Taxonomy" id="2152829"/>
    <lineage>
        <taxon>Bacteria</taxon>
        <taxon>Pseudomonadati</taxon>
        <taxon>Aquificota</taxon>
        <taxon>Aquificia</taxon>
        <taxon>Aquificales</taxon>
        <taxon>Aquificaceae</taxon>
        <taxon>Hydrogenobacter</taxon>
    </lineage>
</organism>
<keyword evidence="6" id="KW-0694">RNA-binding</keyword>
<evidence type="ECO:0000256" key="4">
    <source>
        <dbReference type="ARBA" id="ARBA00035104"/>
    </source>
</evidence>
<dbReference type="GO" id="GO:0003735">
    <property type="term" value="F:structural constituent of ribosome"/>
    <property type="evidence" value="ECO:0007669"/>
    <property type="project" value="InterPro"/>
</dbReference>
<dbReference type="PANTHER" id="PTHR21011:SF1">
    <property type="entry name" value="SMALL RIBOSOMAL SUBUNIT PROTEIN BS6M"/>
    <property type="match status" value="1"/>
</dbReference>
<dbReference type="AlphaFoldDB" id="A0A7C2Z294"/>
<dbReference type="Gene3D" id="3.30.70.60">
    <property type="match status" value="1"/>
</dbReference>
<dbReference type="SUPFAM" id="SSF54995">
    <property type="entry name" value="Ribosomal protein S6"/>
    <property type="match status" value="1"/>
</dbReference>
<dbReference type="NCBIfam" id="TIGR00166">
    <property type="entry name" value="S6"/>
    <property type="match status" value="1"/>
</dbReference>
<comment type="caution">
    <text evidence="7">The sequence shown here is derived from an EMBL/GenBank/DDBJ whole genome shotgun (WGS) entry which is preliminary data.</text>
</comment>
<name>A0A7C2Z294_9AQUI</name>
<comment type="similarity">
    <text evidence="1 6">Belongs to the bacterial ribosomal protein bS6 family.</text>
</comment>
<gene>
    <name evidence="6" type="primary">rpsF</name>
    <name evidence="7" type="ORF">ENO47_03850</name>
</gene>
<dbReference type="CDD" id="cd00473">
    <property type="entry name" value="bS6"/>
    <property type="match status" value="1"/>
</dbReference>
<dbReference type="EMBL" id="DSFP01000033">
    <property type="protein sequence ID" value="HEW45789.1"/>
    <property type="molecule type" value="Genomic_DNA"/>
</dbReference>
<evidence type="ECO:0000256" key="1">
    <source>
        <dbReference type="ARBA" id="ARBA00009512"/>
    </source>
</evidence>
<dbReference type="InterPro" id="IPR020814">
    <property type="entry name" value="Ribosomal_S6_plastid/chlpt"/>
</dbReference>
<keyword evidence="3 6" id="KW-0687">Ribonucleoprotein</keyword>
<dbReference type="GO" id="GO:0006412">
    <property type="term" value="P:translation"/>
    <property type="evidence" value="ECO:0007669"/>
    <property type="project" value="UniProtKB-UniRule"/>
</dbReference>
<proteinExistence type="inferred from homology"/>
<reference evidence="7" key="1">
    <citation type="journal article" date="2020" name="mSystems">
        <title>Genome- and Community-Level Interaction Insights into Carbon Utilization and Element Cycling Functions of Hydrothermarchaeota in Hydrothermal Sediment.</title>
        <authorList>
            <person name="Zhou Z."/>
            <person name="Liu Y."/>
            <person name="Xu W."/>
            <person name="Pan J."/>
            <person name="Luo Z.H."/>
            <person name="Li M."/>
        </authorList>
    </citation>
    <scope>NUCLEOTIDE SEQUENCE [LARGE SCALE GENOMIC DNA]</scope>
    <source>
        <strain evidence="7">SpSt-132</strain>
    </source>
</reference>
<comment type="function">
    <text evidence="4 6">Binds together with bS18 to 16S ribosomal RNA.</text>
</comment>
<evidence type="ECO:0000256" key="3">
    <source>
        <dbReference type="ARBA" id="ARBA00023274"/>
    </source>
</evidence>
<keyword evidence="2 6" id="KW-0689">Ribosomal protein</keyword>
<dbReference type="GO" id="GO:0070181">
    <property type="term" value="F:small ribosomal subunit rRNA binding"/>
    <property type="evidence" value="ECO:0007669"/>
    <property type="project" value="TreeGrafter"/>
</dbReference>
<dbReference type="PANTHER" id="PTHR21011">
    <property type="entry name" value="MITOCHONDRIAL 28S RIBOSOMAL PROTEIN S6"/>
    <property type="match status" value="1"/>
</dbReference>
<evidence type="ECO:0000313" key="7">
    <source>
        <dbReference type="EMBL" id="HEW45789.1"/>
    </source>
</evidence>
<keyword evidence="6" id="KW-0699">rRNA-binding</keyword>
<evidence type="ECO:0000256" key="2">
    <source>
        <dbReference type="ARBA" id="ARBA00022980"/>
    </source>
</evidence>
<protein>
    <recommendedName>
        <fullName evidence="5 6">Small ribosomal subunit protein bS6</fullName>
    </recommendedName>
</protein>
<dbReference type="HAMAP" id="MF_00360">
    <property type="entry name" value="Ribosomal_bS6"/>
    <property type="match status" value="1"/>
</dbReference>
<accession>A0A7C2Z294</accession>
<evidence type="ECO:0000256" key="5">
    <source>
        <dbReference type="ARBA" id="ARBA00035294"/>
    </source>
</evidence>
<dbReference type="GO" id="GO:0005737">
    <property type="term" value="C:cytoplasm"/>
    <property type="evidence" value="ECO:0007669"/>
    <property type="project" value="UniProtKB-ARBA"/>
</dbReference>
<dbReference type="InterPro" id="IPR014717">
    <property type="entry name" value="Transl_elong_EF1B/ribsomal_bS6"/>
</dbReference>
<dbReference type="GO" id="GO:1990904">
    <property type="term" value="C:ribonucleoprotein complex"/>
    <property type="evidence" value="ECO:0007669"/>
    <property type="project" value="UniProtKB-KW"/>
</dbReference>
<evidence type="ECO:0000256" key="6">
    <source>
        <dbReference type="HAMAP-Rule" id="MF_00360"/>
    </source>
</evidence>
<dbReference type="InterPro" id="IPR035980">
    <property type="entry name" value="Ribosomal_bS6_sf"/>
</dbReference>
<sequence>MARRYYQTERYYESVVVFKPTLTEEEVQRRVQEIKDFVQKKGGETINVTDWGTKQLAYPIQRFNHGRYFIFHIRSEKPELPNELDFYYKISEDIIRWLNVQVKKPEGEKVAQ</sequence>
<dbReference type="GO" id="GO:0005840">
    <property type="term" value="C:ribosome"/>
    <property type="evidence" value="ECO:0007669"/>
    <property type="project" value="UniProtKB-KW"/>
</dbReference>
<dbReference type="Pfam" id="PF01250">
    <property type="entry name" value="Ribosomal_S6"/>
    <property type="match status" value="1"/>
</dbReference>